<dbReference type="CDD" id="cd06261">
    <property type="entry name" value="TM_PBP2"/>
    <property type="match status" value="2"/>
</dbReference>
<feature type="domain" description="ABC transmembrane type-1" evidence="10">
    <location>
        <begin position="123"/>
        <end position="329"/>
    </location>
</feature>
<feature type="transmembrane region" description="Helical" evidence="8">
    <location>
        <begin position="501"/>
        <end position="523"/>
    </location>
</feature>
<keyword evidence="3" id="KW-1003">Cell membrane</keyword>
<protein>
    <submittedName>
        <fullName evidence="11">ABC transporter permease</fullName>
    </submittedName>
</protein>
<evidence type="ECO:0000259" key="10">
    <source>
        <dbReference type="PROSITE" id="PS50928"/>
    </source>
</evidence>
<feature type="transmembrane region" description="Helical" evidence="8">
    <location>
        <begin position="127"/>
        <end position="149"/>
    </location>
</feature>
<keyword evidence="7 8" id="KW-0472">Membrane</keyword>
<dbReference type="Gene3D" id="1.10.3720.10">
    <property type="entry name" value="MetI-like"/>
    <property type="match status" value="2"/>
</dbReference>
<feature type="transmembrane region" description="Helical" evidence="8">
    <location>
        <begin position="376"/>
        <end position="398"/>
    </location>
</feature>
<feature type="domain" description="ABC transmembrane type-1" evidence="10">
    <location>
        <begin position="433"/>
        <end position="632"/>
    </location>
</feature>
<dbReference type="EMBL" id="JBHUDO010000003">
    <property type="protein sequence ID" value="MFD1647087.1"/>
    <property type="molecule type" value="Genomic_DNA"/>
</dbReference>
<keyword evidence="2 8" id="KW-0813">Transport</keyword>
<evidence type="ECO:0000256" key="7">
    <source>
        <dbReference type="ARBA" id="ARBA00023136"/>
    </source>
</evidence>
<comment type="caution">
    <text evidence="11">The sequence shown here is derived from an EMBL/GenBank/DDBJ whole genome shotgun (WGS) entry which is preliminary data.</text>
</comment>
<feature type="transmembrane region" description="Helical" evidence="8">
    <location>
        <begin position="29"/>
        <end position="50"/>
    </location>
</feature>
<organism evidence="11 12">
    <name type="scientific">Haloarchaeobius litoreus</name>
    <dbReference type="NCBI Taxonomy" id="755306"/>
    <lineage>
        <taxon>Archaea</taxon>
        <taxon>Methanobacteriati</taxon>
        <taxon>Methanobacteriota</taxon>
        <taxon>Stenosarchaea group</taxon>
        <taxon>Halobacteria</taxon>
        <taxon>Halobacteriales</taxon>
        <taxon>Halorubellaceae</taxon>
        <taxon>Haloarchaeobius</taxon>
    </lineage>
</organism>
<evidence type="ECO:0000256" key="8">
    <source>
        <dbReference type="RuleBase" id="RU363032"/>
    </source>
</evidence>
<dbReference type="Pfam" id="PF00528">
    <property type="entry name" value="BPD_transp_1"/>
    <property type="match status" value="2"/>
</dbReference>
<evidence type="ECO:0000256" key="9">
    <source>
        <dbReference type="SAM" id="MobiDB-lite"/>
    </source>
</evidence>
<keyword evidence="12" id="KW-1185">Reference proteome</keyword>
<evidence type="ECO:0000256" key="1">
    <source>
        <dbReference type="ARBA" id="ARBA00004429"/>
    </source>
</evidence>
<evidence type="ECO:0000313" key="11">
    <source>
        <dbReference type="EMBL" id="MFD1647087.1"/>
    </source>
</evidence>
<dbReference type="PROSITE" id="PS50928">
    <property type="entry name" value="ABC_TM1"/>
    <property type="match status" value="2"/>
</dbReference>
<dbReference type="PANTHER" id="PTHR43357">
    <property type="entry name" value="INNER MEMBRANE ABC TRANSPORTER PERMEASE PROTEIN YDCV"/>
    <property type="match status" value="1"/>
</dbReference>
<feature type="region of interest" description="Disordered" evidence="9">
    <location>
        <begin position="1"/>
        <end position="22"/>
    </location>
</feature>
<evidence type="ECO:0000256" key="2">
    <source>
        <dbReference type="ARBA" id="ARBA00022448"/>
    </source>
</evidence>
<feature type="transmembrane region" description="Helical" evidence="8">
    <location>
        <begin position="558"/>
        <end position="578"/>
    </location>
</feature>
<keyword evidence="4" id="KW-0997">Cell inner membrane</keyword>
<feature type="transmembrane region" description="Helical" evidence="8">
    <location>
        <begin position="471"/>
        <end position="495"/>
    </location>
</feature>
<evidence type="ECO:0000256" key="6">
    <source>
        <dbReference type="ARBA" id="ARBA00022989"/>
    </source>
</evidence>
<reference evidence="11 12" key="1">
    <citation type="journal article" date="2019" name="Int. J. Syst. Evol. Microbiol.">
        <title>The Global Catalogue of Microorganisms (GCM) 10K type strain sequencing project: providing services to taxonomists for standard genome sequencing and annotation.</title>
        <authorList>
            <consortium name="The Broad Institute Genomics Platform"/>
            <consortium name="The Broad Institute Genome Sequencing Center for Infectious Disease"/>
            <person name="Wu L."/>
            <person name="Ma J."/>
        </authorList>
    </citation>
    <scope>NUCLEOTIDE SEQUENCE [LARGE SCALE GENOMIC DNA]</scope>
    <source>
        <strain evidence="11 12">CGMCC 1.10390</strain>
    </source>
</reference>
<evidence type="ECO:0000256" key="4">
    <source>
        <dbReference type="ARBA" id="ARBA00022519"/>
    </source>
</evidence>
<gene>
    <name evidence="11" type="ORF">ACFSBL_15460</name>
</gene>
<dbReference type="InterPro" id="IPR000515">
    <property type="entry name" value="MetI-like"/>
</dbReference>
<feature type="transmembrane region" description="Helical" evidence="8">
    <location>
        <begin position="161"/>
        <end position="182"/>
    </location>
</feature>
<comment type="similarity">
    <text evidence="8">Belongs to the binding-protein-dependent transport system permease family.</text>
</comment>
<dbReference type="RefSeq" id="WP_256400849.1">
    <property type="nucleotide sequence ID" value="NZ_JANHJR010000003.1"/>
</dbReference>
<comment type="subcellular location">
    <subcellularLocation>
        <location evidence="1">Cell inner membrane</location>
        <topology evidence="1">Multi-pass membrane protein</topology>
    </subcellularLocation>
    <subcellularLocation>
        <location evidence="8">Cell membrane</location>
        <topology evidence="8">Multi-pass membrane protein</topology>
    </subcellularLocation>
</comment>
<dbReference type="AlphaFoldDB" id="A0ABD6DM21"/>
<evidence type="ECO:0000256" key="3">
    <source>
        <dbReference type="ARBA" id="ARBA00022475"/>
    </source>
</evidence>
<accession>A0ABD6DM21</accession>
<feature type="transmembrane region" description="Helical" evidence="8">
    <location>
        <begin position="611"/>
        <end position="632"/>
    </location>
</feature>
<proteinExistence type="inferred from homology"/>
<keyword evidence="5 8" id="KW-0812">Transmembrane</keyword>
<keyword evidence="6 8" id="KW-1133">Transmembrane helix</keyword>
<evidence type="ECO:0000256" key="5">
    <source>
        <dbReference type="ARBA" id="ARBA00022692"/>
    </source>
</evidence>
<feature type="transmembrane region" description="Helical" evidence="8">
    <location>
        <begin position="264"/>
        <end position="291"/>
    </location>
</feature>
<sequence length="642" mass="67871">MSRGARDDVAERGPADADRKRTVSTDRTLRGLAVVATVVTALVLLLVLYFPVGLVFAEAFGGARPFDSFVTTLTDPFYTGVLAEVFARPLAVGYHVDNVLSWFGGVSVGLGGVDTPPLRKGLFGFTAYQAALSTLASVAIGLPGAYVLANFEFPGRRTLRSLTIVPFVLPGIMVASGFYAAFGQAGLLNDVLAVVGLGPQQLIETNPLFVVILAHAFYNAPLVTRVATAAWESVDYRAVETARSLGANRRRAFRDVVLPQLTPAIATGALLTFLFTFLTFPIVLAIGGLELATVEVWVYHRLTETLAFEEAATLAVLETVISLGVTYAYLRYESAQRAASPGEGPPRERLFGRARDATPSRLSGPRLAGLLDARRLAITGYAVVVFVLFVGPLAAMVLEGLTDGSGFTLRHYEFLLQRQAAGASFQTKPLPAIRNSLLFAVATVAIAVPMGLVVSVASTGEGRWRSLLETATMLPFAVSGIVFGIGLLRGLVFGISLPGGWRFVLTGAVAIVAAHAVAAYPFVVRNVAPQLAGVDPRLVESARSLGASRVRAFLDIELRLAATGLVAGAAFAFAISIGEFDSTVILASDVAGDTVTYTMPVAVERYLGRRFGPAMAMGTVLLVVTAASFVVVDRLGGRVERG</sequence>
<dbReference type="Proteomes" id="UP001597034">
    <property type="component" value="Unassembled WGS sequence"/>
</dbReference>
<name>A0ABD6DM21_9EURY</name>
<dbReference type="PANTHER" id="PTHR43357:SF4">
    <property type="entry name" value="INNER MEMBRANE ABC TRANSPORTER PERMEASE PROTEIN YDCV"/>
    <property type="match status" value="1"/>
</dbReference>
<evidence type="ECO:0000313" key="12">
    <source>
        <dbReference type="Proteomes" id="UP001597034"/>
    </source>
</evidence>
<dbReference type="GO" id="GO:0005886">
    <property type="term" value="C:plasma membrane"/>
    <property type="evidence" value="ECO:0007669"/>
    <property type="project" value="UniProtKB-SubCell"/>
</dbReference>
<dbReference type="InterPro" id="IPR035906">
    <property type="entry name" value="MetI-like_sf"/>
</dbReference>
<dbReference type="SUPFAM" id="SSF161098">
    <property type="entry name" value="MetI-like"/>
    <property type="match status" value="2"/>
</dbReference>
<feature type="transmembrane region" description="Helical" evidence="8">
    <location>
        <begin position="437"/>
        <end position="459"/>
    </location>
</feature>